<organism evidence="3 4">
    <name type="scientific">Boothiomyces macroporosus</name>
    <dbReference type="NCBI Taxonomy" id="261099"/>
    <lineage>
        <taxon>Eukaryota</taxon>
        <taxon>Fungi</taxon>
        <taxon>Fungi incertae sedis</taxon>
        <taxon>Chytridiomycota</taxon>
        <taxon>Chytridiomycota incertae sedis</taxon>
        <taxon>Chytridiomycetes</taxon>
        <taxon>Rhizophydiales</taxon>
        <taxon>Terramycetaceae</taxon>
        <taxon>Boothiomyces</taxon>
    </lineage>
</organism>
<reference evidence="3" key="1">
    <citation type="submission" date="2020-05" db="EMBL/GenBank/DDBJ databases">
        <title>Phylogenomic resolution of chytrid fungi.</title>
        <authorList>
            <person name="Stajich J.E."/>
            <person name="Amses K."/>
            <person name="Simmons R."/>
            <person name="Seto K."/>
            <person name="Myers J."/>
            <person name="Bonds A."/>
            <person name="Quandt C.A."/>
            <person name="Barry K."/>
            <person name="Liu P."/>
            <person name="Grigoriev I."/>
            <person name="Longcore J.E."/>
            <person name="James T.Y."/>
        </authorList>
    </citation>
    <scope>NUCLEOTIDE SEQUENCE</scope>
    <source>
        <strain evidence="3">PLAUS21</strain>
    </source>
</reference>
<evidence type="ECO:0000313" key="4">
    <source>
        <dbReference type="Proteomes" id="UP001210925"/>
    </source>
</evidence>
<accession>A0AAD5UK03</accession>
<dbReference type="AlphaFoldDB" id="A0AAD5UK03"/>
<dbReference type="Pfam" id="PF16015">
    <property type="entry name" value="Promethin"/>
    <property type="match status" value="1"/>
</dbReference>
<dbReference type="Proteomes" id="UP001210925">
    <property type="component" value="Unassembled WGS sequence"/>
</dbReference>
<keyword evidence="4" id="KW-1185">Reference proteome</keyword>
<sequence>MQTNLSDPVDTDQAKPEPQNETLHPTVYVSMVLVYRMAKQMLVDSRHQSIQVAKDTLKMYNEYLQKYPALKTFVYTTGALSIVPVGIFTVFFVFSLLFSISTAVIGVLIVQASLAFLGLTVLVPVEIGILFVAGGTTMVYQTVKNTDIKVVKHYESLLIKEKEDDDDIMVLE</sequence>
<feature type="transmembrane region" description="Helical" evidence="2">
    <location>
        <begin position="73"/>
        <end position="98"/>
    </location>
</feature>
<evidence type="ECO:0000256" key="2">
    <source>
        <dbReference type="SAM" id="Phobius"/>
    </source>
</evidence>
<evidence type="ECO:0000256" key="1">
    <source>
        <dbReference type="SAM" id="MobiDB-lite"/>
    </source>
</evidence>
<name>A0AAD5UK03_9FUNG</name>
<keyword evidence="2" id="KW-1133">Transmembrane helix</keyword>
<keyword evidence="2" id="KW-0812">Transmembrane</keyword>
<evidence type="ECO:0000313" key="3">
    <source>
        <dbReference type="EMBL" id="KAJ3260111.1"/>
    </source>
</evidence>
<proteinExistence type="predicted"/>
<gene>
    <name evidence="3" type="ORF">HK103_001187</name>
</gene>
<feature type="region of interest" description="Disordered" evidence="1">
    <location>
        <begin position="1"/>
        <end position="20"/>
    </location>
</feature>
<feature type="transmembrane region" description="Helical" evidence="2">
    <location>
        <begin position="104"/>
        <end position="132"/>
    </location>
</feature>
<comment type="caution">
    <text evidence="3">The sequence shown here is derived from an EMBL/GenBank/DDBJ whole genome shotgun (WGS) entry which is preliminary data.</text>
</comment>
<protein>
    <submittedName>
        <fullName evidence="3">Uncharacterized protein</fullName>
    </submittedName>
</protein>
<keyword evidence="2" id="KW-0472">Membrane</keyword>
<dbReference type="EMBL" id="JADGKB010000013">
    <property type="protein sequence ID" value="KAJ3260111.1"/>
    <property type="molecule type" value="Genomic_DNA"/>
</dbReference>